<dbReference type="GO" id="GO:0005737">
    <property type="term" value="C:cytoplasm"/>
    <property type="evidence" value="ECO:0007669"/>
    <property type="project" value="TreeGrafter"/>
</dbReference>
<dbReference type="EMBL" id="CDMY01000478">
    <property type="protein sequence ID" value="CEM16598.1"/>
    <property type="molecule type" value="Genomic_DNA"/>
</dbReference>
<dbReference type="GO" id="GO:0031124">
    <property type="term" value="P:mRNA 3'-end processing"/>
    <property type="evidence" value="ECO:0007669"/>
    <property type="project" value="InterPro"/>
</dbReference>
<evidence type="ECO:0000256" key="1">
    <source>
        <dbReference type="SAM" id="MobiDB-lite"/>
    </source>
</evidence>
<proteinExistence type="predicted"/>
<evidence type="ECO:0000313" key="2">
    <source>
        <dbReference type="EMBL" id="CEM16598.1"/>
    </source>
</evidence>
<feature type="compositionally biased region" description="Pro residues" evidence="1">
    <location>
        <begin position="749"/>
        <end position="772"/>
    </location>
</feature>
<dbReference type="InterPro" id="IPR045154">
    <property type="entry name" value="PCF11-like"/>
</dbReference>
<gene>
    <name evidence="2" type="ORF">Vbra_15946</name>
</gene>
<protein>
    <submittedName>
        <fullName evidence="2">Uncharacterized protein</fullName>
    </submittedName>
</protein>
<feature type="compositionally biased region" description="Low complexity" evidence="1">
    <location>
        <begin position="252"/>
        <end position="283"/>
    </location>
</feature>
<dbReference type="GO" id="GO:0000993">
    <property type="term" value="F:RNA polymerase II complex binding"/>
    <property type="evidence" value="ECO:0007669"/>
    <property type="project" value="InterPro"/>
</dbReference>
<feature type="compositionally biased region" description="Low complexity" evidence="1">
    <location>
        <begin position="824"/>
        <end position="840"/>
    </location>
</feature>
<feature type="region of interest" description="Disordered" evidence="1">
    <location>
        <begin position="542"/>
        <end position="607"/>
    </location>
</feature>
<feature type="compositionally biased region" description="Polar residues" evidence="1">
    <location>
        <begin position="453"/>
        <end position="474"/>
    </location>
</feature>
<dbReference type="GO" id="GO:0006369">
    <property type="term" value="P:termination of RNA polymerase II transcription"/>
    <property type="evidence" value="ECO:0007669"/>
    <property type="project" value="InterPro"/>
</dbReference>
<feature type="compositionally biased region" description="Gly residues" evidence="1">
    <location>
        <begin position="175"/>
        <end position="186"/>
    </location>
</feature>
<keyword evidence="3" id="KW-1185">Reference proteome</keyword>
<feature type="compositionally biased region" description="Basic and acidic residues" evidence="1">
    <location>
        <begin position="803"/>
        <end position="816"/>
    </location>
</feature>
<feature type="region of interest" description="Disordered" evidence="1">
    <location>
        <begin position="1"/>
        <end position="415"/>
    </location>
</feature>
<feature type="region of interest" description="Disordered" evidence="1">
    <location>
        <begin position="453"/>
        <end position="513"/>
    </location>
</feature>
<reference evidence="2 3" key="1">
    <citation type="submission" date="2014-11" db="EMBL/GenBank/DDBJ databases">
        <authorList>
            <person name="Zhu J."/>
            <person name="Qi W."/>
            <person name="Song R."/>
        </authorList>
    </citation>
    <scope>NUCLEOTIDE SEQUENCE [LARGE SCALE GENOMIC DNA]</scope>
</reference>
<feature type="region of interest" description="Disordered" evidence="1">
    <location>
        <begin position="644"/>
        <end position="840"/>
    </location>
</feature>
<feature type="compositionally biased region" description="Pro residues" evidence="1">
    <location>
        <begin position="1545"/>
        <end position="1563"/>
    </location>
</feature>
<dbReference type="PANTHER" id="PTHR15921:SF3">
    <property type="entry name" value="PRE-MRNA CLEAVAGE COMPLEX 2 PROTEIN PCF11"/>
    <property type="match status" value="1"/>
</dbReference>
<feature type="compositionally biased region" description="Low complexity" evidence="1">
    <location>
        <begin position="339"/>
        <end position="352"/>
    </location>
</feature>
<feature type="compositionally biased region" description="Pro residues" evidence="1">
    <location>
        <begin position="310"/>
        <end position="330"/>
    </location>
</feature>
<evidence type="ECO:0000313" key="3">
    <source>
        <dbReference type="Proteomes" id="UP000041254"/>
    </source>
</evidence>
<feature type="compositionally biased region" description="Gly residues" evidence="1">
    <location>
        <begin position="399"/>
        <end position="410"/>
    </location>
</feature>
<feature type="compositionally biased region" description="Polar residues" evidence="1">
    <location>
        <begin position="785"/>
        <end position="802"/>
    </location>
</feature>
<dbReference type="Proteomes" id="UP000041254">
    <property type="component" value="Unassembled WGS sequence"/>
</dbReference>
<feature type="compositionally biased region" description="Low complexity" evidence="1">
    <location>
        <begin position="723"/>
        <end position="737"/>
    </location>
</feature>
<name>A0A0G4FQ84_VITBC</name>
<dbReference type="GO" id="GO:0003729">
    <property type="term" value="F:mRNA binding"/>
    <property type="evidence" value="ECO:0007669"/>
    <property type="project" value="InterPro"/>
</dbReference>
<organism evidence="2 3">
    <name type="scientific">Vitrella brassicaformis (strain CCMP3155)</name>
    <dbReference type="NCBI Taxonomy" id="1169540"/>
    <lineage>
        <taxon>Eukaryota</taxon>
        <taxon>Sar</taxon>
        <taxon>Alveolata</taxon>
        <taxon>Colpodellida</taxon>
        <taxon>Vitrellaceae</taxon>
        <taxon>Vitrella</taxon>
    </lineage>
</organism>
<dbReference type="VEuPathDB" id="CryptoDB:Vbra_15946"/>
<feature type="compositionally biased region" description="Low complexity" evidence="1">
    <location>
        <begin position="543"/>
        <end position="605"/>
    </location>
</feature>
<feature type="region of interest" description="Disordered" evidence="1">
    <location>
        <begin position="1534"/>
        <end position="1570"/>
    </location>
</feature>
<dbReference type="PANTHER" id="PTHR15921">
    <property type="entry name" value="PRE-MRNA CLEAVAGE COMPLEX II"/>
    <property type="match status" value="1"/>
</dbReference>
<feature type="compositionally biased region" description="Polar residues" evidence="1">
    <location>
        <begin position="51"/>
        <end position="60"/>
    </location>
</feature>
<accession>A0A0G4FQ84</accession>
<sequence>MRRVEGFQQDSSQDKNHQQTFLGGRDGHHRPAPFSGGGRTPAPLRPHIHNYTASQGSDSYGGQPLWGSERDRGPSSSHLSGDRAFHPPPPHRPLTTPRHPSHHQGMPFNREGEHTSGEGGRPSQQQEQATGGLRKWTGMMEDDDAGHEQRAVRPFLPPRLPFSIPRGGFPPPRGRGFGPPGMGQGRPNGPEGRVLPMKQQGMHHSPHYPGWQGDSGHSPINLPGGGRSGHGSQSSHEAGYRPPVSGNHPTKGFPQSQPFQQQQHMQGLQHGGSQMRMGQQQHQQPPPGSPYPRRPEQHRSPGDGAVRQSQPPPLSQVPPPFGQPPLPPPQERYTHAHGSQELPESPESSCEGPPTPQPRSPPDFEGPMFDFDEPAEAQQQQVPGFAPSPPDQQPQQQQQGGGHAQVGGGASASASGLNADAAPLAGVCEGVGGGGVVLQQMGELINGSMQGMQYAHSQNGDGSQATMSSPTPHASNDYPLQDPSAAGGMALPNQMQPPDGSMSIDSSQASPVAAPAIQQAGAFGHAGFPTWPHHVAMQGIASQGMAVQQQQQQQQQQQPQGGDMAMQQQQQPQPQPHQQQEQADVWQQQQQLPQPQGQAQIQGQQLAGRGVKQNFGSDATLITQWSHSGDSGGVNTKKRIANAPLLHGPSPAQNQSASDLQLEAHSTADGPPAGHPMAAFHPSVQQQQQRPQQEIAVGPAVDGFVLGGGVHARPHAGSPEVPPAQVRAQQQQQQQRQKAPTDEARGCGPFPPPVILPTPGEQPPYPARPDPLPADAGQAAAVPSLSASDSRQSSPPGGQHQQVGRERVERERDDRGAPGSPRHAALPSTSALGSALGGASAPPDDIDLPLKYAMAGPKDLQEYHTMLVKRIDEHEGIGRDAKAKAKRNLQTLIDRVKTETSTEHFCQIFGSGSCVYVASLSSLFGARVYLMSLTPDSEPVSIFNRLSTEVRDCLKEADEVGCAALRTMLDAKDDRQAEEEAQAAAHITYMTGPDFQDRSVRGLRKLIAIGLHLFKDEPIEARLTLLDMVKMNLESSIEANYMADIRVLTDRKGIIQMFKKKLAEKYESEMELQSTDEIFTTTVEAIREKLSSAFPSDPSKEEIKNVNESINQSIIDNFHRTVAEPMAKAEVAALSADEVISRYARDVVEKRHEYADVAVVSFVVCRLFDIPVRIWNFDLSESGTTHGEILYPPDPHQFNAAKAALKGYAIEIARKQIPSKPGSPLGTEHADLLLNPTVGQRLIQFVTGQDGHEMDADCMCSKCYYLKKMKIHTDIKTTDYSCFCRVCHECEELKNDWLKRHPGFASTDNSYQCAACSGLPLADEPCCMCRKSPSLLKKLCCGEIICYWCAMDIIVARDARARESTGEGEQLKCEAKPKCEAFAITDLIPEKETRLLPPLCELCGASIATGLPDTQITTQTKRRPAGVVCWRCYETEAKKAENQGETTFVITAERFPNFKDKVSVYGFRKGRVRLRGPRVARSIGIDLEKFASDQSRRLQYEADGGRRDEARGGLTEQKMQAVLDGQAATVEDQSHRFTGDGPGPSHSPQPPSTPSNMPPPPQQQPSATPVSKGLVLIETAKRRPLGKVSISQRFGFPELMDILIKTAGYSTQLTYHVSTLPQGRTKITFSRPPLYMPRQYFDNDPKAIWEFLRDLCHSPAHIFADECELDRNFATLARACGILSNTVNRYLIEAASDVSIAKIPDAFQQSEAYKDKIYRIVRDIFAGLMAIYHPVLETLRIEADTVGDVANQNLYKEINLFVVHLAEYVPEYEEYCFNVHEQLFFMRFQTLDQQQTS</sequence>
<dbReference type="GO" id="GO:0005849">
    <property type="term" value="C:mRNA cleavage factor complex"/>
    <property type="evidence" value="ECO:0007669"/>
    <property type="project" value="TreeGrafter"/>
</dbReference>
<dbReference type="InParanoid" id="A0A0G4FQ84"/>